<keyword evidence="2" id="KW-1133">Transmembrane helix</keyword>
<organism evidence="3 4">
    <name type="scientific">Willisornis vidua</name>
    <name type="common">Xingu scale-backed antbird</name>
    <dbReference type="NCBI Taxonomy" id="1566151"/>
    <lineage>
        <taxon>Eukaryota</taxon>
        <taxon>Metazoa</taxon>
        <taxon>Chordata</taxon>
        <taxon>Craniata</taxon>
        <taxon>Vertebrata</taxon>
        <taxon>Euteleostomi</taxon>
        <taxon>Archelosauria</taxon>
        <taxon>Archosauria</taxon>
        <taxon>Dinosauria</taxon>
        <taxon>Saurischia</taxon>
        <taxon>Theropoda</taxon>
        <taxon>Coelurosauria</taxon>
        <taxon>Aves</taxon>
        <taxon>Neognathae</taxon>
        <taxon>Neoaves</taxon>
        <taxon>Telluraves</taxon>
        <taxon>Australaves</taxon>
        <taxon>Passeriformes</taxon>
        <taxon>Thamnophilidae</taxon>
        <taxon>Willisornis</taxon>
    </lineage>
</organism>
<protein>
    <submittedName>
        <fullName evidence="3">Uncharacterized protein</fullName>
    </submittedName>
</protein>
<evidence type="ECO:0000313" key="4">
    <source>
        <dbReference type="Proteomes" id="UP001145742"/>
    </source>
</evidence>
<dbReference type="Proteomes" id="UP001145742">
    <property type="component" value="Unassembled WGS sequence"/>
</dbReference>
<keyword evidence="2" id="KW-0472">Membrane</keyword>
<proteinExistence type="predicted"/>
<evidence type="ECO:0000256" key="1">
    <source>
        <dbReference type="SAM" id="MobiDB-lite"/>
    </source>
</evidence>
<reference evidence="3" key="1">
    <citation type="submission" date="2019-10" db="EMBL/GenBank/DDBJ databases">
        <authorList>
            <person name="Soares A.E.R."/>
            <person name="Aleixo A."/>
            <person name="Schneider P."/>
            <person name="Miyaki C.Y."/>
            <person name="Schneider M.P."/>
            <person name="Mello C."/>
            <person name="Vasconcelos A.T.R."/>
        </authorList>
    </citation>
    <scope>NUCLEOTIDE SEQUENCE</scope>
    <source>
        <tissue evidence="3">Muscle</tissue>
    </source>
</reference>
<evidence type="ECO:0000256" key="2">
    <source>
        <dbReference type="SAM" id="Phobius"/>
    </source>
</evidence>
<feature type="region of interest" description="Disordered" evidence="1">
    <location>
        <begin position="99"/>
        <end position="134"/>
    </location>
</feature>
<sequence length="134" mass="14565">MEQRSTKSSLDLHWLEENPYNASGPSSPQSWDQRFYEEIFPLSHINLSTTFCAHGSSGPAPSPSITTTITLITIELATLNIIITTIMLITILITIPPSPLAPSPPQSSPSSLSPPLATSHRHQPPPTLCPHHQP</sequence>
<comment type="caution">
    <text evidence="3">The sequence shown here is derived from an EMBL/GenBank/DDBJ whole genome shotgun (WGS) entry which is preliminary data.</text>
</comment>
<accession>A0ABQ9D8E5</accession>
<dbReference type="EMBL" id="WHWB01033830">
    <property type="protein sequence ID" value="KAJ7416560.1"/>
    <property type="molecule type" value="Genomic_DNA"/>
</dbReference>
<feature type="compositionally biased region" description="Low complexity" evidence="1">
    <location>
        <begin position="108"/>
        <end position="118"/>
    </location>
</feature>
<keyword evidence="2" id="KW-0812">Transmembrane</keyword>
<gene>
    <name evidence="3" type="ORF">WISP_70626</name>
</gene>
<name>A0ABQ9D8E5_9PASS</name>
<keyword evidence="4" id="KW-1185">Reference proteome</keyword>
<evidence type="ECO:0000313" key="3">
    <source>
        <dbReference type="EMBL" id="KAJ7416560.1"/>
    </source>
</evidence>
<feature type="transmembrane region" description="Helical" evidence="2">
    <location>
        <begin position="76"/>
        <end position="95"/>
    </location>
</feature>